<dbReference type="SMART" id="SM00857">
    <property type="entry name" value="Resolvase"/>
    <property type="match status" value="1"/>
</dbReference>
<dbReference type="InterPro" id="IPR050639">
    <property type="entry name" value="SSR_resolvase"/>
</dbReference>
<keyword evidence="4" id="KW-0233">DNA recombination</keyword>
<dbReference type="GO" id="GO:0015074">
    <property type="term" value="P:DNA integration"/>
    <property type="evidence" value="ECO:0007669"/>
    <property type="project" value="UniProtKB-KW"/>
</dbReference>
<dbReference type="PANTHER" id="PTHR30461">
    <property type="entry name" value="DNA-INVERTASE FROM LAMBDOID PROPHAGE"/>
    <property type="match status" value="1"/>
</dbReference>
<dbReference type="Pfam" id="PF00239">
    <property type="entry name" value="Resolvase"/>
    <property type="match status" value="1"/>
</dbReference>
<evidence type="ECO:0000256" key="2">
    <source>
        <dbReference type="ARBA" id="ARBA00022908"/>
    </source>
</evidence>
<accession>A0A0U2NAM0</accession>
<name>A0A0U2NAM0_MAMSC</name>
<dbReference type="PROSITE" id="PS51736">
    <property type="entry name" value="RECOMBINASES_3"/>
    <property type="match status" value="1"/>
</dbReference>
<feature type="domain" description="Resolvase/invertase-type recombinase catalytic" evidence="7">
    <location>
        <begin position="2"/>
        <end position="135"/>
    </location>
</feature>
<dbReference type="GO" id="GO:0000150">
    <property type="term" value="F:DNA strand exchange activity"/>
    <property type="evidence" value="ECO:0007669"/>
    <property type="project" value="InterPro"/>
</dbReference>
<gene>
    <name evidence="8" type="primary">pinE</name>
    <name evidence="9" type="ORF">JRU67_15020</name>
</gene>
<dbReference type="SUPFAM" id="SSF53041">
    <property type="entry name" value="Resolvase-like"/>
    <property type="match status" value="1"/>
</dbReference>
<dbReference type="InterPro" id="IPR036162">
    <property type="entry name" value="Resolvase-like_N_sf"/>
</dbReference>
<dbReference type="CDD" id="cd03768">
    <property type="entry name" value="SR_ResInv"/>
    <property type="match status" value="1"/>
</dbReference>
<sequence length="182" mass="20676">MQKIGYARVSTKDQVLDSQIDALEAYGCDRIFSEKISGRKVNRTELDKCLDYMREGDTLVITKLDRLGRTTKQLIELAQYLEDEGIDLQIIDTNINTKDAMGKMFFTLMSAFAELEANLLSERTKKGLDAARSRGRKGGRPAIDEAKKELIKKLYYSKDYSINEICKIANVSKTSIYNVLKN</sequence>
<reference evidence="9" key="2">
    <citation type="submission" date="2021-02" db="EMBL/GenBank/DDBJ databases">
        <title>cfr and optrA-positive Staphylococcus spp.</title>
        <authorList>
            <person name="Chen L."/>
        </authorList>
    </citation>
    <scope>NUCLEOTIDE SEQUENCE</scope>
    <source>
        <strain evidence="9">GDQ20D70P</strain>
        <plasmid evidence="9">pQ20D70P-cfr-optrA</plasmid>
    </source>
</reference>
<keyword evidence="2" id="KW-0229">DNA integration</keyword>
<dbReference type="GO" id="GO:0003677">
    <property type="term" value="F:DNA binding"/>
    <property type="evidence" value="ECO:0007669"/>
    <property type="project" value="UniProtKB-KW"/>
</dbReference>
<comment type="similarity">
    <text evidence="1">Belongs to the site-specific recombinase resolvase family.</text>
</comment>
<dbReference type="PROSITE" id="PS00397">
    <property type="entry name" value="RECOMBINASES_1"/>
    <property type="match status" value="1"/>
</dbReference>
<evidence type="ECO:0000256" key="5">
    <source>
        <dbReference type="PIRSR" id="PIRSR606118-50"/>
    </source>
</evidence>
<evidence type="ECO:0000256" key="6">
    <source>
        <dbReference type="PROSITE-ProRule" id="PRU10137"/>
    </source>
</evidence>
<dbReference type="Pfam" id="PF02796">
    <property type="entry name" value="HTH_7"/>
    <property type="match status" value="1"/>
</dbReference>
<dbReference type="InterPro" id="IPR006120">
    <property type="entry name" value="Resolvase_HTH_dom"/>
</dbReference>
<proteinExistence type="inferred from homology"/>
<dbReference type="EMBL" id="CP069390">
    <property type="protein sequence ID" value="QRN92730.1"/>
    <property type="molecule type" value="Genomic_DNA"/>
</dbReference>
<dbReference type="RefSeq" id="WP_129406998.1">
    <property type="nucleotide sequence ID" value="NZ_CP069390.1"/>
</dbReference>
<dbReference type="FunFam" id="3.40.50.1390:FF:000001">
    <property type="entry name" value="DNA recombinase"/>
    <property type="match status" value="1"/>
</dbReference>
<dbReference type="EMBL" id="KT601170">
    <property type="protein sequence ID" value="ALI92798.1"/>
    <property type="molecule type" value="Genomic_DNA"/>
</dbReference>
<dbReference type="AlphaFoldDB" id="A0A0U2NAM0"/>
<evidence type="ECO:0000256" key="1">
    <source>
        <dbReference type="ARBA" id="ARBA00009913"/>
    </source>
</evidence>
<evidence type="ECO:0000313" key="9">
    <source>
        <dbReference type="EMBL" id="QRN92730.1"/>
    </source>
</evidence>
<keyword evidence="3" id="KW-0238">DNA-binding</keyword>
<protein>
    <submittedName>
        <fullName evidence="8">DNA resolvase</fullName>
    </submittedName>
    <submittedName>
        <fullName evidence="9">Recombinase family protein</fullName>
    </submittedName>
</protein>
<dbReference type="PROSITE" id="PS00398">
    <property type="entry name" value="RECOMBINASES_2"/>
    <property type="match status" value="1"/>
</dbReference>
<feature type="active site" description="O-(5'-phospho-DNA)-serine intermediate" evidence="5 6">
    <location>
        <position position="10"/>
    </location>
</feature>
<dbReference type="InterPro" id="IPR006118">
    <property type="entry name" value="Recombinase_CS"/>
</dbReference>
<evidence type="ECO:0000259" key="7">
    <source>
        <dbReference type="PROSITE" id="PS51736"/>
    </source>
</evidence>
<reference evidence="8" key="1">
    <citation type="journal article" date="2016" name="J. Antimicrob. Chemother.">
        <title>Co-location of the oxazolidinone resistance genes optrA and cfr on a multiresistance plasmid from Staphylococcus sciuri.</title>
        <authorList>
            <person name="Li D."/>
            <person name="Wang Y."/>
            <person name="Schwarz S."/>
            <person name="Cai J."/>
            <person name="Fan R."/>
            <person name="Li J."/>
            <person name="Fessler A.T."/>
            <person name="Zhang R."/>
            <person name="Wu C."/>
            <person name="Shen J."/>
        </authorList>
    </citation>
    <scope>NUCLEOTIDE SEQUENCE</scope>
    <source>
        <strain evidence="8">Wo28-3</strain>
        <plasmid evidence="8">pwo28-3</plasmid>
    </source>
</reference>
<dbReference type="PANTHER" id="PTHR30461:SF2">
    <property type="entry name" value="SERINE RECOMBINASE PINE-RELATED"/>
    <property type="match status" value="1"/>
</dbReference>
<organism evidence="8">
    <name type="scientific">Mammaliicoccus sciuri</name>
    <name type="common">Staphylococcus sciuri</name>
    <dbReference type="NCBI Taxonomy" id="1296"/>
    <lineage>
        <taxon>Bacteria</taxon>
        <taxon>Bacillati</taxon>
        <taxon>Bacillota</taxon>
        <taxon>Bacilli</taxon>
        <taxon>Bacillales</taxon>
        <taxon>Staphylococcaceae</taxon>
        <taxon>Mammaliicoccus</taxon>
    </lineage>
</organism>
<dbReference type="Gene3D" id="3.40.50.1390">
    <property type="entry name" value="Resolvase, N-terminal catalytic domain"/>
    <property type="match status" value="1"/>
</dbReference>
<geneLocation type="plasmid" evidence="9 10">
    <name>pQ20D70P-cfr-optrA</name>
</geneLocation>
<evidence type="ECO:0000313" key="10">
    <source>
        <dbReference type="Proteomes" id="UP000640299"/>
    </source>
</evidence>
<keyword evidence="8" id="KW-0614">Plasmid</keyword>
<dbReference type="Proteomes" id="UP000640299">
    <property type="component" value="Plasmid pQ20D70P-cfr-optrA"/>
</dbReference>
<geneLocation type="plasmid" evidence="8">
    <name>pwo28-3</name>
</geneLocation>
<evidence type="ECO:0000256" key="3">
    <source>
        <dbReference type="ARBA" id="ARBA00023125"/>
    </source>
</evidence>
<evidence type="ECO:0000256" key="4">
    <source>
        <dbReference type="ARBA" id="ARBA00023172"/>
    </source>
</evidence>
<evidence type="ECO:0000313" key="8">
    <source>
        <dbReference type="EMBL" id="ALI92798.1"/>
    </source>
</evidence>
<dbReference type="InterPro" id="IPR006119">
    <property type="entry name" value="Resolv_N"/>
</dbReference>